<dbReference type="PANTHER" id="PTHR45749">
    <property type="match status" value="1"/>
</dbReference>
<dbReference type="Pfam" id="PF14291">
    <property type="entry name" value="DUF4371"/>
    <property type="match status" value="1"/>
</dbReference>
<dbReference type="Proteomes" id="UP001159363">
    <property type="component" value="Chromosome 9"/>
</dbReference>
<keyword evidence="3" id="KW-1185">Reference proteome</keyword>
<evidence type="ECO:0000259" key="1">
    <source>
        <dbReference type="Pfam" id="PF14291"/>
    </source>
</evidence>
<dbReference type="EMBL" id="JARBHB010000010">
    <property type="protein sequence ID" value="KAJ8873980.1"/>
    <property type="molecule type" value="Genomic_DNA"/>
</dbReference>
<sequence>MADETKDVSKVEQLAILISYVDCEDWKIKERVIGVHNLKDCSAENIANAIFSLLSEQGLDLKYYIGQYCDGANVMSGWENGFSEDQGDIMEATKALKMTEVSFFDGQVLKPLVNKYQDFINVDLLEKQLPLGRNFLQLHGGLTTPIEYPQNLQKLPMAYSEIFSVLKRVKNYLRSTCSDDRLSSLMILAVEQEEVKKISLDELVNDFARMKERRYPLLH</sequence>
<evidence type="ECO:0000313" key="3">
    <source>
        <dbReference type="Proteomes" id="UP001159363"/>
    </source>
</evidence>
<reference evidence="2 3" key="1">
    <citation type="submission" date="2023-02" db="EMBL/GenBank/DDBJ databases">
        <title>LHISI_Scaffold_Assembly.</title>
        <authorList>
            <person name="Stuart O.P."/>
            <person name="Cleave R."/>
            <person name="Magrath M.J.L."/>
            <person name="Mikheyev A.S."/>
        </authorList>
    </citation>
    <scope>NUCLEOTIDE SEQUENCE [LARGE SCALE GENOMIC DNA]</scope>
    <source>
        <strain evidence="2">Daus_M_001</strain>
        <tissue evidence="2">Leg muscle</tissue>
    </source>
</reference>
<proteinExistence type="predicted"/>
<organism evidence="2 3">
    <name type="scientific">Dryococelus australis</name>
    <dbReference type="NCBI Taxonomy" id="614101"/>
    <lineage>
        <taxon>Eukaryota</taxon>
        <taxon>Metazoa</taxon>
        <taxon>Ecdysozoa</taxon>
        <taxon>Arthropoda</taxon>
        <taxon>Hexapoda</taxon>
        <taxon>Insecta</taxon>
        <taxon>Pterygota</taxon>
        <taxon>Neoptera</taxon>
        <taxon>Polyneoptera</taxon>
        <taxon>Phasmatodea</taxon>
        <taxon>Verophasmatodea</taxon>
        <taxon>Anareolatae</taxon>
        <taxon>Phasmatidae</taxon>
        <taxon>Eurycanthinae</taxon>
        <taxon>Dryococelus</taxon>
    </lineage>
</organism>
<protein>
    <recommendedName>
        <fullName evidence="1">DUF4371 domain-containing protein</fullName>
    </recommendedName>
</protein>
<dbReference type="InterPro" id="IPR025398">
    <property type="entry name" value="DUF4371"/>
</dbReference>
<accession>A0ABQ9GPM5</accession>
<name>A0ABQ9GPM5_9NEOP</name>
<dbReference type="PANTHER" id="PTHR45749:SF21">
    <property type="entry name" value="DUF4371 DOMAIN-CONTAINING PROTEIN"/>
    <property type="match status" value="1"/>
</dbReference>
<evidence type="ECO:0000313" key="2">
    <source>
        <dbReference type="EMBL" id="KAJ8873980.1"/>
    </source>
</evidence>
<gene>
    <name evidence="2" type="ORF">PR048_024820</name>
</gene>
<comment type="caution">
    <text evidence="2">The sequence shown here is derived from an EMBL/GenBank/DDBJ whole genome shotgun (WGS) entry which is preliminary data.</text>
</comment>
<feature type="domain" description="DUF4371" evidence="1">
    <location>
        <begin position="2"/>
        <end position="81"/>
    </location>
</feature>